<evidence type="ECO:0000256" key="1">
    <source>
        <dbReference type="SAM" id="MobiDB-lite"/>
    </source>
</evidence>
<comment type="caution">
    <text evidence="2">The sequence shown here is derived from an EMBL/GenBank/DDBJ whole genome shotgun (WGS) entry which is preliminary data.</text>
</comment>
<organism evidence="2 3">
    <name type="scientific">Brachybacterium equifaecis</name>
    <dbReference type="NCBI Taxonomy" id="2910770"/>
    <lineage>
        <taxon>Bacteria</taxon>
        <taxon>Bacillati</taxon>
        <taxon>Actinomycetota</taxon>
        <taxon>Actinomycetes</taxon>
        <taxon>Micrococcales</taxon>
        <taxon>Dermabacteraceae</taxon>
        <taxon>Brachybacterium</taxon>
    </lineage>
</organism>
<dbReference type="Proteomes" id="UP001203761">
    <property type="component" value="Unassembled WGS sequence"/>
</dbReference>
<dbReference type="SUPFAM" id="SSF117987">
    <property type="entry name" value="CRISPR-associated protein"/>
    <property type="match status" value="2"/>
</dbReference>
<protein>
    <submittedName>
        <fullName evidence="2">Type I-E CRISPR-associated protein Cas6/Cse3/CasE</fullName>
    </submittedName>
</protein>
<dbReference type="InterPro" id="IPR010179">
    <property type="entry name" value="CRISPR-assoc_prot_Cse3"/>
</dbReference>
<dbReference type="CDD" id="cd09727">
    <property type="entry name" value="Cas6_I-E"/>
    <property type="match status" value="1"/>
</dbReference>
<feature type="region of interest" description="Disordered" evidence="1">
    <location>
        <begin position="150"/>
        <end position="183"/>
    </location>
</feature>
<dbReference type="Pfam" id="PF08798">
    <property type="entry name" value="CRISPR_assoc"/>
    <property type="match status" value="1"/>
</dbReference>
<keyword evidence="3" id="KW-1185">Reference proteome</keyword>
<dbReference type="NCBIfam" id="TIGR01907">
    <property type="entry name" value="casE_Cse3"/>
    <property type="match status" value="1"/>
</dbReference>
<reference evidence="2" key="1">
    <citation type="submission" date="2022-02" db="EMBL/GenBank/DDBJ databases">
        <authorList>
            <person name="Lee M."/>
            <person name="Kim S.-J."/>
            <person name="Jung M.-Y."/>
        </authorList>
    </citation>
    <scope>NUCLEOTIDE SEQUENCE</scope>
    <source>
        <strain evidence="2">JHP9</strain>
    </source>
</reference>
<evidence type="ECO:0000313" key="2">
    <source>
        <dbReference type="EMBL" id="MCL6424485.1"/>
    </source>
</evidence>
<gene>
    <name evidence="2" type="primary">cas6e</name>
    <name evidence="2" type="ORF">Bequi_14045</name>
</gene>
<feature type="compositionally biased region" description="Low complexity" evidence="1">
    <location>
        <begin position="150"/>
        <end position="159"/>
    </location>
</feature>
<dbReference type="EMBL" id="JAKNCJ010000015">
    <property type="protein sequence ID" value="MCL6424485.1"/>
    <property type="molecule type" value="Genomic_DNA"/>
</dbReference>
<accession>A0ABT0R3H7</accession>
<dbReference type="Gene3D" id="3.30.70.1210">
    <property type="entry name" value="Crispr-associated protein, domain 2"/>
    <property type="match status" value="1"/>
</dbReference>
<feature type="compositionally biased region" description="Polar residues" evidence="1">
    <location>
        <begin position="170"/>
        <end position="183"/>
    </location>
</feature>
<evidence type="ECO:0000313" key="3">
    <source>
        <dbReference type="Proteomes" id="UP001203761"/>
    </source>
</evidence>
<name>A0ABT0R3H7_9MICO</name>
<dbReference type="RefSeq" id="WP_249738559.1">
    <property type="nucleotide sequence ID" value="NZ_JAKNCJ010000015.1"/>
</dbReference>
<dbReference type="SMART" id="SM01101">
    <property type="entry name" value="CRISPR_assoc"/>
    <property type="match status" value="1"/>
</dbReference>
<sequence>MSTFSRILINPQRRGGRKLLSNPQAMHAAVRAMFPPDLDESAGRILWRLDTSEHQHTLYVVGPESPQRDVIVDQAGWTARPGETADYQPLLDSLLSGQERVFRLTANPVRSLPSAGGKRGKVVPHVTPEQQVEWLASKASSNGFEILEATSESPAASPARDAAVSRRTDLTFTRRNPQSSNPNLVTLRTAQFDGALRITDAQVFRRALVEGIGRGRAYGCGLMTIAKLNPPR</sequence>
<dbReference type="Gene3D" id="3.30.70.1200">
    <property type="entry name" value="Crispr-associated protein, domain 1"/>
    <property type="match status" value="1"/>
</dbReference>
<proteinExistence type="predicted"/>